<sequence length="317" mass="34548">MNLRSNFSQALIADEKLSTIEVLTSNNLTLQEVAEILDVHYMTVYRYVREGMLPADQINRSWQISRTDLKEFQASRLSSSKNKKSISKSGGGSIKKARHGGRDETVWADRVLARLIEGDEAGVTSVINSALRSTHNLQSIYLDVLMPALATIGDRWEQGKLDIYVEHRATEIVSRLIGQLSSKFSRRGVDRGTVIIVAPEGEQHSLSIALTADLLRVEGWKVMNLGANLPASELAKAAKSAQNLVSVCIATTMSSSLQETAKSILAVRSVSGSKVKCFVAGLAIKSEDQAQELGADLWVASPRELIVALDLMGQKAN</sequence>
<dbReference type="Pfam" id="PF02607">
    <property type="entry name" value="B12-binding_2"/>
    <property type="match status" value="1"/>
</dbReference>
<dbReference type="InterPro" id="IPR036724">
    <property type="entry name" value="Cobalamin-bd_sf"/>
</dbReference>
<dbReference type="PANTHER" id="PTHR45833:SF1">
    <property type="entry name" value="METHIONINE SYNTHASE"/>
    <property type="match status" value="1"/>
</dbReference>
<dbReference type="SUPFAM" id="SSF52242">
    <property type="entry name" value="Cobalamin (vitamin B12)-binding domain"/>
    <property type="match status" value="1"/>
</dbReference>
<keyword evidence="1" id="KW-0479">Metal-binding</keyword>
<organism evidence="5">
    <name type="scientific">freshwater metagenome</name>
    <dbReference type="NCBI Taxonomy" id="449393"/>
    <lineage>
        <taxon>unclassified sequences</taxon>
        <taxon>metagenomes</taxon>
        <taxon>ecological metagenomes</taxon>
    </lineage>
</organism>
<dbReference type="InterPro" id="IPR050554">
    <property type="entry name" value="Met_Synthase/Corrinoid"/>
</dbReference>
<dbReference type="Gene3D" id="3.40.50.280">
    <property type="entry name" value="Cobalamin-binding domain"/>
    <property type="match status" value="1"/>
</dbReference>
<dbReference type="Pfam" id="PF12728">
    <property type="entry name" value="HTH_17"/>
    <property type="match status" value="1"/>
</dbReference>
<dbReference type="AlphaFoldDB" id="A0A6J6Y9Y0"/>
<protein>
    <submittedName>
        <fullName evidence="5">Unannotated protein</fullName>
    </submittedName>
</protein>
<proteinExistence type="predicted"/>
<dbReference type="GO" id="GO:0008705">
    <property type="term" value="F:methionine synthase activity"/>
    <property type="evidence" value="ECO:0007669"/>
    <property type="project" value="TreeGrafter"/>
</dbReference>
<dbReference type="InterPro" id="IPR041657">
    <property type="entry name" value="HTH_17"/>
</dbReference>
<evidence type="ECO:0000256" key="3">
    <source>
        <dbReference type="SAM" id="MobiDB-lite"/>
    </source>
</evidence>
<dbReference type="InterPro" id="IPR036594">
    <property type="entry name" value="Meth_synthase_dom"/>
</dbReference>
<dbReference type="PROSITE" id="PS51332">
    <property type="entry name" value="B12_BINDING"/>
    <property type="match status" value="1"/>
</dbReference>
<evidence type="ECO:0000256" key="1">
    <source>
        <dbReference type="ARBA" id="ARBA00022723"/>
    </source>
</evidence>
<evidence type="ECO:0000256" key="2">
    <source>
        <dbReference type="ARBA" id="ARBA00023285"/>
    </source>
</evidence>
<dbReference type="GO" id="GO:0031419">
    <property type="term" value="F:cobalamin binding"/>
    <property type="evidence" value="ECO:0007669"/>
    <property type="project" value="InterPro"/>
</dbReference>
<dbReference type="Gene3D" id="1.10.1240.10">
    <property type="entry name" value="Methionine synthase domain"/>
    <property type="match status" value="1"/>
</dbReference>
<accession>A0A6J6Y9Y0</accession>
<feature type="domain" description="B12-binding" evidence="4">
    <location>
        <begin position="191"/>
        <end position="317"/>
    </location>
</feature>
<evidence type="ECO:0000313" key="6">
    <source>
        <dbReference type="EMBL" id="CAB4987469.1"/>
    </source>
</evidence>
<dbReference type="InterPro" id="IPR010093">
    <property type="entry name" value="SinI_DNA-bd"/>
</dbReference>
<name>A0A6J6Y9Y0_9ZZZZ</name>
<dbReference type="GO" id="GO:0046872">
    <property type="term" value="F:metal ion binding"/>
    <property type="evidence" value="ECO:0007669"/>
    <property type="project" value="UniProtKB-KW"/>
</dbReference>
<gene>
    <name evidence="5" type="ORF">UFOPK3026_00627</name>
    <name evidence="6" type="ORF">UFOPK4020_00075</name>
</gene>
<reference evidence="5" key="1">
    <citation type="submission" date="2020-05" db="EMBL/GenBank/DDBJ databases">
        <authorList>
            <person name="Chiriac C."/>
            <person name="Salcher M."/>
            <person name="Ghai R."/>
            <person name="Kavagutti S V."/>
        </authorList>
    </citation>
    <scope>NUCLEOTIDE SEQUENCE</scope>
</reference>
<evidence type="ECO:0000259" key="4">
    <source>
        <dbReference type="PROSITE" id="PS51332"/>
    </source>
</evidence>
<keyword evidence="2" id="KW-0170">Cobalt</keyword>
<dbReference type="GO" id="GO:0005829">
    <property type="term" value="C:cytosol"/>
    <property type="evidence" value="ECO:0007669"/>
    <property type="project" value="TreeGrafter"/>
</dbReference>
<dbReference type="GO" id="GO:0050667">
    <property type="term" value="P:homocysteine metabolic process"/>
    <property type="evidence" value="ECO:0007669"/>
    <property type="project" value="TreeGrafter"/>
</dbReference>
<dbReference type="InterPro" id="IPR006158">
    <property type="entry name" value="Cobalamin-bd"/>
</dbReference>
<dbReference type="EMBL" id="CAFBOV010000007">
    <property type="protein sequence ID" value="CAB4987469.1"/>
    <property type="molecule type" value="Genomic_DNA"/>
</dbReference>
<dbReference type="EMBL" id="CAFAAP010000078">
    <property type="protein sequence ID" value="CAB4802437.1"/>
    <property type="molecule type" value="Genomic_DNA"/>
</dbReference>
<dbReference type="InterPro" id="IPR003759">
    <property type="entry name" value="Cbl-bd_cap"/>
</dbReference>
<dbReference type="GO" id="GO:0046653">
    <property type="term" value="P:tetrahydrofolate metabolic process"/>
    <property type="evidence" value="ECO:0007669"/>
    <property type="project" value="TreeGrafter"/>
</dbReference>
<dbReference type="SUPFAM" id="SSF47644">
    <property type="entry name" value="Methionine synthase domain"/>
    <property type="match status" value="1"/>
</dbReference>
<dbReference type="PANTHER" id="PTHR45833">
    <property type="entry name" value="METHIONINE SYNTHASE"/>
    <property type="match status" value="1"/>
</dbReference>
<evidence type="ECO:0000313" key="5">
    <source>
        <dbReference type="EMBL" id="CAB4802437.1"/>
    </source>
</evidence>
<dbReference type="GO" id="GO:0003677">
    <property type="term" value="F:DNA binding"/>
    <property type="evidence" value="ECO:0007669"/>
    <property type="project" value="InterPro"/>
</dbReference>
<dbReference type="NCBIfam" id="TIGR01764">
    <property type="entry name" value="excise"/>
    <property type="match status" value="1"/>
</dbReference>
<dbReference type="SUPFAM" id="SSF46955">
    <property type="entry name" value="Putative DNA-binding domain"/>
    <property type="match status" value="1"/>
</dbReference>
<dbReference type="InterPro" id="IPR009061">
    <property type="entry name" value="DNA-bd_dom_put_sf"/>
</dbReference>
<feature type="region of interest" description="Disordered" evidence="3">
    <location>
        <begin position="80"/>
        <end position="101"/>
    </location>
</feature>